<sequence length="218" mass="24353">MKSRRVTPISALQFLRTEAIFLFVLTVLCICSLRSSKTDTMVLGIVSWILKITFCLLFSWIPPALGRITEQSISSVSSWLWLSLGWVLEQITNLVWTYLYAVIGSILGALVTTVAFPFTLVALGFTSGFLSCTSAWASKMTNMKAHQQLQGAYKIIAQHCTSSPVVCQNDSTDTTRCWGGLCHSGLHHWSSDSSVVWFHHSRHHSWVGSRVVHVLRVH</sequence>
<protein>
    <submittedName>
        <fullName evidence="2">Uncharacterized protein</fullName>
    </submittedName>
</protein>
<evidence type="ECO:0000313" key="3">
    <source>
        <dbReference type="Proteomes" id="UP001497497"/>
    </source>
</evidence>
<accession>A0AAV2I4K7</accession>
<feature type="transmembrane region" description="Helical" evidence="1">
    <location>
        <begin position="106"/>
        <end position="130"/>
    </location>
</feature>
<feature type="transmembrane region" description="Helical" evidence="1">
    <location>
        <begin position="45"/>
        <end position="66"/>
    </location>
</feature>
<dbReference type="AlphaFoldDB" id="A0AAV2I4K7"/>
<keyword evidence="1" id="KW-0472">Membrane</keyword>
<dbReference type="Proteomes" id="UP001497497">
    <property type="component" value="Unassembled WGS sequence"/>
</dbReference>
<dbReference type="EMBL" id="CAXITT010000414">
    <property type="protein sequence ID" value="CAL1541111.1"/>
    <property type="molecule type" value="Genomic_DNA"/>
</dbReference>
<evidence type="ECO:0000256" key="1">
    <source>
        <dbReference type="SAM" id="Phobius"/>
    </source>
</evidence>
<feature type="transmembrane region" description="Helical" evidence="1">
    <location>
        <begin position="78"/>
        <end position="100"/>
    </location>
</feature>
<keyword evidence="3" id="KW-1185">Reference proteome</keyword>
<name>A0AAV2I4K7_LYMST</name>
<proteinExistence type="predicted"/>
<gene>
    <name evidence="2" type="ORF">GSLYS_00014753001</name>
</gene>
<keyword evidence="1" id="KW-1133">Transmembrane helix</keyword>
<comment type="caution">
    <text evidence="2">The sequence shown here is derived from an EMBL/GenBank/DDBJ whole genome shotgun (WGS) entry which is preliminary data.</text>
</comment>
<evidence type="ECO:0000313" key="2">
    <source>
        <dbReference type="EMBL" id="CAL1541111.1"/>
    </source>
</evidence>
<organism evidence="2 3">
    <name type="scientific">Lymnaea stagnalis</name>
    <name type="common">Great pond snail</name>
    <name type="synonym">Helix stagnalis</name>
    <dbReference type="NCBI Taxonomy" id="6523"/>
    <lineage>
        <taxon>Eukaryota</taxon>
        <taxon>Metazoa</taxon>
        <taxon>Spiralia</taxon>
        <taxon>Lophotrochozoa</taxon>
        <taxon>Mollusca</taxon>
        <taxon>Gastropoda</taxon>
        <taxon>Heterobranchia</taxon>
        <taxon>Euthyneura</taxon>
        <taxon>Panpulmonata</taxon>
        <taxon>Hygrophila</taxon>
        <taxon>Lymnaeoidea</taxon>
        <taxon>Lymnaeidae</taxon>
        <taxon>Lymnaea</taxon>
    </lineage>
</organism>
<reference evidence="2 3" key="1">
    <citation type="submission" date="2024-04" db="EMBL/GenBank/DDBJ databases">
        <authorList>
            <consortium name="Genoscope - CEA"/>
            <person name="William W."/>
        </authorList>
    </citation>
    <scope>NUCLEOTIDE SEQUENCE [LARGE SCALE GENOMIC DNA]</scope>
</reference>
<keyword evidence="1" id="KW-0812">Transmembrane</keyword>